<proteinExistence type="predicted"/>
<evidence type="ECO:0000256" key="1">
    <source>
        <dbReference type="SAM" id="Phobius"/>
    </source>
</evidence>
<dbReference type="AlphaFoldDB" id="A0A9N9BLL0"/>
<reference evidence="2" key="1">
    <citation type="submission" date="2021-06" db="EMBL/GenBank/DDBJ databases">
        <authorList>
            <person name="Kallberg Y."/>
            <person name="Tangrot J."/>
            <person name="Rosling A."/>
        </authorList>
    </citation>
    <scope>NUCLEOTIDE SEQUENCE</scope>
    <source>
        <strain evidence="2">IN212</strain>
    </source>
</reference>
<keyword evidence="1" id="KW-1133">Transmembrane helix</keyword>
<accession>A0A9N9BLL0</accession>
<evidence type="ECO:0000313" key="3">
    <source>
        <dbReference type="Proteomes" id="UP000789396"/>
    </source>
</evidence>
<keyword evidence="1" id="KW-0472">Membrane</keyword>
<comment type="caution">
    <text evidence="2">The sequence shown here is derived from an EMBL/GenBank/DDBJ whole genome shotgun (WGS) entry which is preliminary data.</text>
</comment>
<dbReference type="Proteomes" id="UP000789396">
    <property type="component" value="Unassembled WGS sequence"/>
</dbReference>
<keyword evidence="1" id="KW-0812">Transmembrane</keyword>
<evidence type="ECO:0000313" key="2">
    <source>
        <dbReference type="EMBL" id="CAG8568277.1"/>
    </source>
</evidence>
<feature type="non-terminal residue" evidence="2">
    <location>
        <position position="79"/>
    </location>
</feature>
<sequence>MMISMQEHNDLELDHDKHETSIILSPIGMIIYGIYHIRLMLISTIEKNSAIDRQTHANDDLYITDKSNNNLKLMFELNT</sequence>
<name>A0A9N9BLL0_9GLOM</name>
<dbReference type="EMBL" id="CAJVPZ010005997">
    <property type="protein sequence ID" value="CAG8568277.1"/>
    <property type="molecule type" value="Genomic_DNA"/>
</dbReference>
<protein>
    <submittedName>
        <fullName evidence="2">854_t:CDS:1</fullName>
    </submittedName>
</protein>
<organism evidence="2 3">
    <name type="scientific">Racocetra fulgida</name>
    <dbReference type="NCBI Taxonomy" id="60492"/>
    <lineage>
        <taxon>Eukaryota</taxon>
        <taxon>Fungi</taxon>
        <taxon>Fungi incertae sedis</taxon>
        <taxon>Mucoromycota</taxon>
        <taxon>Glomeromycotina</taxon>
        <taxon>Glomeromycetes</taxon>
        <taxon>Diversisporales</taxon>
        <taxon>Gigasporaceae</taxon>
        <taxon>Racocetra</taxon>
    </lineage>
</organism>
<feature type="transmembrane region" description="Helical" evidence="1">
    <location>
        <begin position="20"/>
        <end position="37"/>
    </location>
</feature>
<gene>
    <name evidence="2" type="ORF">RFULGI_LOCUS5349</name>
</gene>
<keyword evidence="3" id="KW-1185">Reference proteome</keyword>